<evidence type="ECO:0000313" key="1">
    <source>
        <dbReference type="EMBL" id="MBB6570417.1"/>
    </source>
</evidence>
<accession>A0A841SII0</accession>
<organism evidence="1 2">
    <name type="scientific">Kribbella sandramycini</name>
    <dbReference type="NCBI Taxonomy" id="60450"/>
    <lineage>
        <taxon>Bacteria</taxon>
        <taxon>Bacillati</taxon>
        <taxon>Actinomycetota</taxon>
        <taxon>Actinomycetes</taxon>
        <taxon>Propionibacteriales</taxon>
        <taxon>Kribbellaceae</taxon>
        <taxon>Kribbella</taxon>
    </lineage>
</organism>
<dbReference type="EMBL" id="JACHKF010000001">
    <property type="protein sequence ID" value="MBB6570417.1"/>
    <property type="molecule type" value="Genomic_DNA"/>
</dbReference>
<reference evidence="1 2" key="1">
    <citation type="submission" date="2020-08" db="EMBL/GenBank/DDBJ databases">
        <title>Sequencing the genomes of 1000 actinobacteria strains.</title>
        <authorList>
            <person name="Klenk H.-P."/>
        </authorList>
    </citation>
    <scope>NUCLEOTIDE SEQUENCE [LARGE SCALE GENOMIC DNA]</scope>
    <source>
        <strain evidence="1 2">DSM 15626</strain>
    </source>
</reference>
<evidence type="ECO:0000313" key="2">
    <source>
        <dbReference type="Proteomes" id="UP000553957"/>
    </source>
</evidence>
<dbReference type="AlphaFoldDB" id="A0A841SII0"/>
<sequence>MTTTIEVLLTKPVADVAARFQQQTGRRWGSSRFRS</sequence>
<proteinExistence type="predicted"/>
<comment type="caution">
    <text evidence="1">The sequence shown here is derived from an EMBL/GenBank/DDBJ whole genome shotgun (WGS) entry which is preliminary data.</text>
</comment>
<name>A0A841SII0_9ACTN</name>
<gene>
    <name evidence="1" type="ORF">HNR71_006054</name>
</gene>
<protein>
    <submittedName>
        <fullName evidence="1">Uncharacterized protein</fullName>
    </submittedName>
</protein>
<dbReference type="Proteomes" id="UP000553957">
    <property type="component" value="Unassembled WGS sequence"/>
</dbReference>